<dbReference type="GeneID" id="80819082"/>
<reference evidence="2 3" key="1">
    <citation type="submission" date="2016-10" db="EMBL/GenBank/DDBJ databases">
        <authorList>
            <person name="Varghese N."/>
            <person name="Submissions S."/>
        </authorList>
    </citation>
    <scope>NUCLEOTIDE SEQUENCE [LARGE SCALE GENOMIC DNA]</scope>
    <source>
        <strain evidence="2 3">FF3</strain>
    </source>
</reference>
<organism evidence="2 3">
    <name type="scientific">Marinovum algicola</name>
    <dbReference type="NCBI Taxonomy" id="42444"/>
    <lineage>
        <taxon>Bacteria</taxon>
        <taxon>Pseudomonadati</taxon>
        <taxon>Pseudomonadota</taxon>
        <taxon>Alphaproteobacteria</taxon>
        <taxon>Rhodobacterales</taxon>
        <taxon>Roseobacteraceae</taxon>
        <taxon>Marinovum</taxon>
    </lineage>
</organism>
<keyword evidence="1" id="KW-0732">Signal</keyword>
<name>A0A975WBD8_9RHOB</name>
<proteinExistence type="predicted"/>
<sequence length="118" mass="12655">MKHPVLAALCLAAFPLAAQEPAARGDGAVLRGLDKVSGETTDLELANGGATEFGNLRIDMSECRYPEGDPSGDAFAFLNIWEKGADQPVFSGWMIASSPALNALDHARYDVWVMRCKT</sequence>
<evidence type="ECO:0008006" key="4">
    <source>
        <dbReference type="Google" id="ProtNLM"/>
    </source>
</evidence>
<dbReference type="Proteomes" id="UP000182932">
    <property type="component" value="Unassembled WGS sequence"/>
</dbReference>
<keyword evidence="3" id="KW-1185">Reference proteome</keyword>
<dbReference type="RefSeq" id="WP_048532361.1">
    <property type="nucleotide sequence ID" value="NZ_CATMKJ010000039.1"/>
</dbReference>
<gene>
    <name evidence="2" type="ORF">SAMN04487940_11014</name>
</gene>
<protein>
    <recommendedName>
        <fullName evidence="4">DUF2155 domain-containing protein</fullName>
    </recommendedName>
</protein>
<feature type="signal peptide" evidence="1">
    <location>
        <begin position="1"/>
        <end position="18"/>
    </location>
</feature>
<feature type="chain" id="PRO_5038053572" description="DUF2155 domain-containing protein" evidence="1">
    <location>
        <begin position="19"/>
        <end position="118"/>
    </location>
</feature>
<dbReference type="AlphaFoldDB" id="A0A975WBD8"/>
<accession>A0A975WBD8</accession>
<dbReference type="InterPro" id="IPR019225">
    <property type="entry name" value="DUF2155"/>
</dbReference>
<evidence type="ECO:0000313" key="3">
    <source>
        <dbReference type="Proteomes" id="UP000182932"/>
    </source>
</evidence>
<dbReference type="EMBL" id="FNYY01000010">
    <property type="protein sequence ID" value="SEJ75779.1"/>
    <property type="molecule type" value="Genomic_DNA"/>
</dbReference>
<comment type="caution">
    <text evidence="2">The sequence shown here is derived from an EMBL/GenBank/DDBJ whole genome shotgun (WGS) entry which is preliminary data.</text>
</comment>
<dbReference type="Pfam" id="PF09923">
    <property type="entry name" value="DUF2155"/>
    <property type="match status" value="1"/>
</dbReference>
<evidence type="ECO:0000256" key="1">
    <source>
        <dbReference type="SAM" id="SignalP"/>
    </source>
</evidence>
<evidence type="ECO:0000313" key="2">
    <source>
        <dbReference type="EMBL" id="SEJ75779.1"/>
    </source>
</evidence>